<dbReference type="PANTHER" id="PTHR12304">
    <property type="entry name" value="INOSINE-URIDINE PREFERRING NUCLEOSIDE HYDROLASE"/>
    <property type="match status" value="1"/>
</dbReference>
<evidence type="ECO:0000259" key="3">
    <source>
        <dbReference type="Pfam" id="PF01156"/>
    </source>
</evidence>
<dbReference type="InterPro" id="IPR036452">
    <property type="entry name" value="Ribo_hydro-like"/>
</dbReference>
<dbReference type="PANTHER" id="PTHR12304:SF4">
    <property type="entry name" value="URIDINE NUCLEOSIDASE"/>
    <property type="match status" value="1"/>
</dbReference>
<evidence type="ECO:0000256" key="1">
    <source>
        <dbReference type="ARBA" id="ARBA00022801"/>
    </source>
</evidence>
<dbReference type="SUPFAM" id="SSF53590">
    <property type="entry name" value="Nucleoside hydrolase"/>
    <property type="match status" value="1"/>
</dbReference>
<sequence>MNRQKIIIDTDCGSDDAMAIAMALRDERYEVLFFSACSGNVCADQAVVNTLTTIEYAERYEPPVYLGSSLPLVKALAFAHETHGNDGMGDIGLVPKRLKRTEGNGVLKTLEALEAYAPNTIEIVALGPLTNLALAIRLNPEAMKRVKRISVMGTAGLGTGNVTPASEFNIWQDPESAKIVLESGLPLMFVGWDACLGESMLNPDEIERIRSSGALGKFAIDCNRCLMEMNAGRFGYNCLDMADPAAMAAALYPECIDVCDAYYCEVDISAGISSGAVLVDVYGFSGKAPNASICSKLKSERYKDYIFRMLGVK</sequence>
<dbReference type="EC" id="3.2.2.8" evidence="4"/>
<dbReference type="InterPro" id="IPR001910">
    <property type="entry name" value="Inosine/uridine_hydrolase_dom"/>
</dbReference>
<dbReference type="AlphaFoldDB" id="A0A644Y0G0"/>
<feature type="domain" description="Inosine/uridine-preferring nucleoside hydrolase" evidence="3">
    <location>
        <begin position="6"/>
        <end position="303"/>
    </location>
</feature>
<dbReference type="EMBL" id="VSSQ01003713">
    <property type="protein sequence ID" value="MPM22002.1"/>
    <property type="molecule type" value="Genomic_DNA"/>
</dbReference>
<evidence type="ECO:0000256" key="2">
    <source>
        <dbReference type="ARBA" id="ARBA00023295"/>
    </source>
</evidence>
<name>A0A644Y0G0_9ZZZZ</name>
<keyword evidence="1 4" id="KW-0378">Hydrolase</keyword>
<evidence type="ECO:0000313" key="4">
    <source>
        <dbReference type="EMBL" id="MPM22002.1"/>
    </source>
</evidence>
<dbReference type="GO" id="GO:0005829">
    <property type="term" value="C:cytosol"/>
    <property type="evidence" value="ECO:0007669"/>
    <property type="project" value="TreeGrafter"/>
</dbReference>
<gene>
    <name evidence="4" type="primary">rihB_2</name>
    <name evidence="4" type="ORF">SDC9_68452</name>
</gene>
<comment type="caution">
    <text evidence="4">The sequence shown here is derived from an EMBL/GenBank/DDBJ whole genome shotgun (WGS) entry which is preliminary data.</text>
</comment>
<protein>
    <submittedName>
        <fullName evidence="4">Pyrimidine-specific ribonucleoside hydrolase RihB</fullName>
        <ecNumber evidence="4">3.2.2.8</ecNumber>
    </submittedName>
</protein>
<reference evidence="4" key="1">
    <citation type="submission" date="2019-08" db="EMBL/GenBank/DDBJ databases">
        <authorList>
            <person name="Kucharzyk K."/>
            <person name="Murdoch R.W."/>
            <person name="Higgins S."/>
            <person name="Loffler F."/>
        </authorList>
    </citation>
    <scope>NUCLEOTIDE SEQUENCE</scope>
</reference>
<accession>A0A644Y0G0</accession>
<proteinExistence type="predicted"/>
<dbReference type="GO" id="GO:0006152">
    <property type="term" value="P:purine nucleoside catabolic process"/>
    <property type="evidence" value="ECO:0007669"/>
    <property type="project" value="TreeGrafter"/>
</dbReference>
<dbReference type="Pfam" id="PF01156">
    <property type="entry name" value="IU_nuc_hydro"/>
    <property type="match status" value="1"/>
</dbReference>
<organism evidence="4">
    <name type="scientific">bioreactor metagenome</name>
    <dbReference type="NCBI Taxonomy" id="1076179"/>
    <lineage>
        <taxon>unclassified sequences</taxon>
        <taxon>metagenomes</taxon>
        <taxon>ecological metagenomes</taxon>
    </lineage>
</organism>
<dbReference type="InterPro" id="IPR023186">
    <property type="entry name" value="IUNH"/>
</dbReference>
<dbReference type="GO" id="GO:0008477">
    <property type="term" value="F:purine nucleosidase activity"/>
    <property type="evidence" value="ECO:0007669"/>
    <property type="project" value="TreeGrafter"/>
</dbReference>
<dbReference type="GO" id="GO:0050263">
    <property type="term" value="F:ribosylpyrimidine nucleosidase activity"/>
    <property type="evidence" value="ECO:0007669"/>
    <property type="project" value="UniProtKB-EC"/>
</dbReference>
<dbReference type="Gene3D" id="3.90.245.10">
    <property type="entry name" value="Ribonucleoside hydrolase-like"/>
    <property type="match status" value="1"/>
</dbReference>
<keyword evidence="2 4" id="KW-0326">Glycosidase</keyword>